<dbReference type="AlphaFoldDB" id="A0A3Q2YGR4"/>
<keyword evidence="1" id="KW-0175">Coiled coil</keyword>
<dbReference type="InterPro" id="IPR028346">
    <property type="entry name" value="HAUS2"/>
</dbReference>
<dbReference type="GeneTree" id="ENSGT00390000004927"/>
<sequence length="199" mass="22138">MPQCAVTSSPRLLSKCVSSGAVSQEELASAYSSQSSFFSSRLHEAEQRIQMQKELEKLQLEVELLKEDKKNADVTHAFYLAARLQALQTFCTHLQDVLKDHKLLAQRLSRPLCGTGLPIPAHLHRFVVQVVHMAMDFVETLDEKRSAVSRRADATADLDQLKTSVSQLLAVASEEELLANRLLGWKDVCDSRLSDSSSS</sequence>
<feature type="coiled-coil region" evidence="1">
    <location>
        <begin position="48"/>
        <end position="75"/>
    </location>
</feature>
<accession>A0A3Q2YGR4</accession>
<name>A0A3Q2YGR4_HIPCM</name>
<proteinExistence type="predicted"/>
<dbReference type="RefSeq" id="XP_019734483.1">
    <property type="nucleotide sequence ID" value="XM_019878924.1"/>
</dbReference>
<dbReference type="GO" id="GO:0007098">
    <property type="term" value="P:centrosome cycle"/>
    <property type="evidence" value="ECO:0007669"/>
    <property type="project" value="InterPro"/>
</dbReference>
<dbReference type="CTD" id="55142"/>
<dbReference type="InterPro" id="IPR026242">
    <property type="entry name" value="HAUS2_metazoa"/>
</dbReference>
<dbReference type="STRING" id="109280.ENSHCOP00000017201"/>
<dbReference type="GO" id="GO:0007020">
    <property type="term" value="P:microtubule nucleation"/>
    <property type="evidence" value="ECO:0007669"/>
    <property type="project" value="TreeGrafter"/>
</dbReference>
<dbReference type="PANTHER" id="PTHR16039:SF1">
    <property type="entry name" value="HAUS AUGMIN-LIKE COMPLEX SUBUNIT 2"/>
    <property type="match status" value="1"/>
</dbReference>
<dbReference type="RefSeq" id="XP_019734493.1">
    <property type="nucleotide sequence ID" value="XM_019878934.1"/>
</dbReference>
<dbReference type="Pfam" id="PF15003">
    <property type="entry name" value="HAUS2"/>
    <property type="match status" value="1"/>
</dbReference>
<organism evidence="2 3">
    <name type="scientific">Hippocampus comes</name>
    <name type="common">Tiger tail seahorse</name>
    <dbReference type="NCBI Taxonomy" id="109280"/>
    <lineage>
        <taxon>Eukaryota</taxon>
        <taxon>Metazoa</taxon>
        <taxon>Chordata</taxon>
        <taxon>Craniata</taxon>
        <taxon>Vertebrata</taxon>
        <taxon>Euteleostomi</taxon>
        <taxon>Actinopterygii</taxon>
        <taxon>Neopterygii</taxon>
        <taxon>Teleostei</taxon>
        <taxon>Neoteleostei</taxon>
        <taxon>Acanthomorphata</taxon>
        <taxon>Syngnathiaria</taxon>
        <taxon>Syngnathiformes</taxon>
        <taxon>Syngnathoidei</taxon>
        <taxon>Syngnathidae</taxon>
        <taxon>Hippocampus</taxon>
    </lineage>
</organism>
<dbReference type="PRINTS" id="PR02088">
    <property type="entry name" value="HAUSAUGMINL2"/>
</dbReference>
<evidence type="ECO:0000256" key="1">
    <source>
        <dbReference type="SAM" id="Coils"/>
    </source>
</evidence>
<dbReference type="GO" id="GO:0005813">
    <property type="term" value="C:centrosome"/>
    <property type="evidence" value="ECO:0007669"/>
    <property type="project" value="TreeGrafter"/>
</dbReference>
<dbReference type="Ensembl" id="ENSHCOT00000014441.1">
    <property type="protein sequence ID" value="ENSHCOP00000017201.1"/>
    <property type="gene ID" value="ENSHCOG00000021186.1"/>
</dbReference>
<dbReference type="PANTHER" id="PTHR16039">
    <property type="entry name" value="HAUS AUGMIN-LIKE COMPLEX SUBUNIT 2"/>
    <property type="match status" value="1"/>
</dbReference>
<dbReference type="Proteomes" id="UP000264820">
    <property type="component" value="Unplaced"/>
</dbReference>
<keyword evidence="3" id="KW-1185">Reference proteome</keyword>
<dbReference type="OMA" id="AKMDMLV"/>
<evidence type="ECO:0000313" key="3">
    <source>
        <dbReference type="Proteomes" id="UP000264820"/>
    </source>
</evidence>
<reference evidence="2" key="2">
    <citation type="submission" date="2025-09" db="UniProtKB">
        <authorList>
            <consortium name="Ensembl"/>
        </authorList>
    </citation>
    <scope>IDENTIFICATION</scope>
</reference>
<dbReference type="GO" id="GO:1990498">
    <property type="term" value="C:mitotic spindle microtubule"/>
    <property type="evidence" value="ECO:0007669"/>
    <property type="project" value="TreeGrafter"/>
</dbReference>
<reference evidence="2" key="1">
    <citation type="submission" date="2025-08" db="UniProtKB">
        <authorList>
            <consortium name="Ensembl"/>
        </authorList>
    </citation>
    <scope>IDENTIFICATION</scope>
</reference>
<dbReference type="OrthoDB" id="2436605at2759"/>
<dbReference type="GeneID" id="109521223"/>
<protein>
    <submittedName>
        <fullName evidence="2">HAUS augmin like complex subunit 2</fullName>
    </submittedName>
</protein>
<dbReference type="GO" id="GO:0051225">
    <property type="term" value="P:spindle assembly"/>
    <property type="evidence" value="ECO:0007669"/>
    <property type="project" value="InterPro"/>
</dbReference>
<dbReference type="GO" id="GO:0070652">
    <property type="term" value="C:HAUS complex"/>
    <property type="evidence" value="ECO:0007669"/>
    <property type="project" value="InterPro"/>
</dbReference>
<dbReference type="KEGG" id="hcq:109521223"/>
<evidence type="ECO:0000313" key="2">
    <source>
        <dbReference type="Ensembl" id="ENSHCOP00000017201.1"/>
    </source>
</evidence>